<dbReference type="InterPro" id="IPR029526">
    <property type="entry name" value="PGBD"/>
</dbReference>
<feature type="region of interest" description="Disordered" evidence="1">
    <location>
        <begin position="110"/>
        <end position="135"/>
    </location>
</feature>
<feature type="domain" description="PiggyBac transposable element-derived protein" evidence="2">
    <location>
        <begin position="144"/>
        <end position="340"/>
    </location>
</feature>
<reference evidence="3" key="1">
    <citation type="journal article" date="2012" name="Mol. Plant Microbe Interact.">
        <title>A highly conserved effector in Fusarium oxysporum is required for full virulence on Arabidopsis.</title>
        <authorList>
            <person name="Thatcher L.F."/>
            <person name="Gardiner D.M."/>
            <person name="Kazan K."/>
            <person name="Manners J."/>
        </authorList>
    </citation>
    <scope>NUCLEOTIDE SEQUENCE [LARGE SCALE GENOMIC DNA]</scope>
    <source>
        <strain evidence="3">Fo5176</strain>
    </source>
</reference>
<comment type="caution">
    <text evidence="3">The sequence shown here is derived from an EMBL/GenBank/DDBJ whole genome shotgun (WGS) entry which is preliminary data.</text>
</comment>
<name>F9FUA9_FUSOF</name>
<evidence type="ECO:0000259" key="2">
    <source>
        <dbReference type="Pfam" id="PF13843"/>
    </source>
</evidence>
<dbReference type="Pfam" id="PF13843">
    <property type="entry name" value="DDE_Tnp_1_7"/>
    <property type="match status" value="1"/>
</dbReference>
<dbReference type="EMBL" id="AFQF01002658">
    <property type="protein sequence ID" value="EGU79498.1"/>
    <property type="molecule type" value="Genomic_DNA"/>
</dbReference>
<dbReference type="PANTHER" id="PTHR46599:SF3">
    <property type="entry name" value="PIGGYBAC TRANSPOSABLE ELEMENT-DERIVED PROTEIN 4"/>
    <property type="match status" value="1"/>
</dbReference>
<organism evidence="3">
    <name type="scientific">Fusarium oxysporum (strain Fo5176)</name>
    <name type="common">Fusarium vascular wilt</name>
    <dbReference type="NCBI Taxonomy" id="660025"/>
    <lineage>
        <taxon>Eukaryota</taxon>
        <taxon>Fungi</taxon>
        <taxon>Dikarya</taxon>
        <taxon>Ascomycota</taxon>
        <taxon>Pezizomycotina</taxon>
        <taxon>Sordariomycetes</taxon>
        <taxon>Hypocreomycetidae</taxon>
        <taxon>Hypocreales</taxon>
        <taxon>Nectriaceae</taxon>
        <taxon>Fusarium</taxon>
        <taxon>Fusarium oxysporum species complex</taxon>
    </lineage>
</organism>
<accession>F9FUA9</accession>
<dbReference type="OrthoDB" id="2431486at2759"/>
<protein>
    <recommendedName>
        <fullName evidence="2">PiggyBac transposable element-derived protein domain-containing protein</fullName>
    </recommendedName>
</protein>
<evidence type="ECO:0000256" key="1">
    <source>
        <dbReference type="SAM" id="MobiDB-lite"/>
    </source>
</evidence>
<dbReference type="PANTHER" id="PTHR46599">
    <property type="entry name" value="PIGGYBAC TRANSPOSABLE ELEMENT-DERIVED PROTEIN 4"/>
    <property type="match status" value="1"/>
</dbReference>
<sequence>MGTLHQDLDLEANEWVDSWKKPMGRTSRLRPWEGTYASEIYLFIAILIYMGIHIEKTLKTYRRSPQPGSQSAEHSFIKFMPYWRFQLIYRHLRPFDHTKIDKTDATYGPVGIELPQKKPSTRSQGRGASKAAGKELARQEKPIALNPTQGVVIALANLLPKATYRIFIDKLFSSSGLLHSLRDHGHGATDTARKNNSIYKELAEDKGSDGKVKRSHEFSKVKAIPTTNNKVNHIAWKDNKLVLFMTAMFTGADNERVERQKRKPSSRKPVAKLIRQFFGDEAIKIVQIPTVAAAYNEEMNHVDRGDQLRSCYKYRHPLRRGAWQALCWTFLLDVALVNSYLLQRYGQPRWKRYTNHSQSGKRYRAVEELDDEPKHGQLNTILSVGRTLWIAYAVSAFGKAK</sequence>
<evidence type="ECO:0000313" key="3">
    <source>
        <dbReference type="EMBL" id="EGU79498.1"/>
    </source>
</evidence>
<proteinExistence type="predicted"/>
<dbReference type="AlphaFoldDB" id="F9FUA9"/>
<gene>
    <name evidence="3" type="ORF">FOXB_09990</name>
</gene>